<feature type="binding site" evidence="2">
    <location>
        <position position="225"/>
    </location>
    <ligand>
        <name>substrate</name>
    </ligand>
</feature>
<feature type="binding site" evidence="2">
    <location>
        <position position="103"/>
    </location>
    <ligand>
        <name>phosphate</name>
        <dbReference type="ChEBI" id="CHEBI:43474"/>
    </ligand>
</feature>
<feature type="domain" description="Nucleoside phosphorylase" evidence="4">
    <location>
        <begin position="62"/>
        <end position="311"/>
    </location>
</feature>
<accession>A0AAE0SRT5</accession>
<dbReference type="InterPro" id="IPR010059">
    <property type="entry name" value="Uridine_phosphorylase_euk"/>
</dbReference>
<feature type="binding site" evidence="2">
    <location>
        <begin position="147"/>
        <end position="150"/>
    </location>
    <ligand>
        <name>phosphate</name>
        <dbReference type="ChEBI" id="CHEBI:43474"/>
    </ligand>
</feature>
<feature type="region of interest" description="Disordered" evidence="3">
    <location>
        <begin position="1"/>
        <end position="27"/>
    </location>
</feature>
<keyword evidence="6" id="KW-1185">Reference proteome</keyword>
<dbReference type="SUPFAM" id="SSF53167">
    <property type="entry name" value="Purine and uridine phosphorylases"/>
    <property type="match status" value="1"/>
</dbReference>
<evidence type="ECO:0000256" key="1">
    <source>
        <dbReference type="ARBA" id="ARBA00010456"/>
    </source>
</evidence>
<evidence type="ECO:0000313" key="5">
    <source>
        <dbReference type="EMBL" id="KAK3597067.1"/>
    </source>
</evidence>
<evidence type="ECO:0000313" key="6">
    <source>
        <dbReference type="Proteomes" id="UP001195483"/>
    </source>
</evidence>
<feature type="binding site" evidence="2">
    <location>
        <position position="227"/>
    </location>
    <ligand>
        <name>substrate</name>
    </ligand>
</feature>
<dbReference type="GO" id="GO:0009166">
    <property type="term" value="P:nucleotide catabolic process"/>
    <property type="evidence" value="ECO:0007669"/>
    <property type="project" value="InterPro"/>
</dbReference>
<comment type="caution">
    <text evidence="5">The sequence shown here is derived from an EMBL/GenBank/DDBJ whole genome shotgun (WGS) entry which is preliminary data.</text>
</comment>
<evidence type="ECO:0000256" key="2">
    <source>
        <dbReference type="PIRSR" id="PIRSR610059-50"/>
    </source>
</evidence>
<dbReference type="NCBIfam" id="TIGR01719">
    <property type="entry name" value="euk_UDPppase"/>
    <property type="match status" value="1"/>
</dbReference>
<sequence>MAQYPLFRHPSDNEPEESRGKWKDGPVELKNPHIQKMDEDVLYHLALSNKSHDLKEMFHDVKFVCFGGSPTRMQKFVAFMAKELQFKIPAGMTLQNISHGSDRYVLYKVGPVLSVSHGMGIPSLSIVFHEVLKLLHHAGCTDVKMFRLGTSGGLALDPGTVVISEAAVDGLLRPYMEIATLGMILQHPAFLDKELNEELHAIADDLGFTSVIGKTMCTYDFYEGQARLDGAFCDFNEEDKMSFLKRIHDRGIKNIEMESLCFAAMAYRARVKSAVLCCTIIDRLKGDQITASHETLEEWQERPQKIISRYIQKQLGMIK</sequence>
<reference evidence="5" key="1">
    <citation type="journal article" date="2021" name="Genome Biol. Evol.">
        <title>A High-Quality Reference Genome for a Parasitic Bivalve with Doubly Uniparental Inheritance (Bivalvia: Unionida).</title>
        <authorList>
            <person name="Smith C.H."/>
        </authorList>
    </citation>
    <scope>NUCLEOTIDE SEQUENCE</scope>
    <source>
        <strain evidence="5">CHS0354</strain>
    </source>
</reference>
<gene>
    <name evidence="5" type="ORF">CHS0354_022072</name>
</gene>
<dbReference type="PANTHER" id="PTHR43691:SF11">
    <property type="entry name" value="FI09636P-RELATED"/>
    <property type="match status" value="1"/>
</dbReference>
<dbReference type="Pfam" id="PF01048">
    <property type="entry name" value="PNP_UDP_1"/>
    <property type="match status" value="1"/>
</dbReference>
<evidence type="ECO:0000256" key="3">
    <source>
        <dbReference type="SAM" id="MobiDB-lite"/>
    </source>
</evidence>
<dbReference type="InterPro" id="IPR035994">
    <property type="entry name" value="Nucleoside_phosphorylase_sf"/>
</dbReference>
<dbReference type="PANTHER" id="PTHR43691">
    <property type="entry name" value="URIDINE PHOSPHORYLASE"/>
    <property type="match status" value="1"/>
</dbReference>
<dbReference type="Proteomes" id="UP001195483">
    <property type="component" value="Unassembled WGS sequence"/>
</dbReference>
<dbReference type="AlphaFoldDB" id="A0AAE0SRT5"/>
<dbReference type="GO" id="GO:0006218">
    <property type="term" value="P:uridine catabolic process"/>
    <property type="evidence" value="ECO:0007669"/>
    <property type="project" value="TreeGrafter"/>
</dbReference>
<name>A0AAE0SRT5_9BIVA</name>
<protein>
    <recommendedName>
        <fullName evidence="4">Nucleoside phosphorylase domain-containing protein</fullName>
    </recommendedName>
</protein>
<dbReference type="GO" id="GO:0004850">
    <property type="term" value="F:uridine phosphorylase activity"/>
    <property type="evidence" value="ECO:0007669"/>
    <property type="project" value="InterPro"/>
</dbReference>
<proteinExistence type="inferred from homology"/>
<comment type="similarity">
    <text evidence="1">Belongs to the PNP/UDP phosphorylase family.</text>
</comment>
<dbReference type="CDD" id="cd17763">
    <property type="entry name" value="UP_hUPP-like"/>
    <property type="match status" value="1"/>
</dbReference>
<dbReference type="Gene3D" id="3.40.50.1580">
    <property type="entry name" value="Nucleoside phosphorylase domain"/>
    <property type="match status" value="1"/>
</dbReference>
<dbReference type="InterPro" id="IPR000845">
    <property type="entry name" value="Nucleoside_phosphorylase_d"/>
</dbReference>
<organism evidence="5 6">
    <name type="scientific">Potamilus streckersoni</name>
    <dbReference type="NCBI Taxonomy" id="2493646"/>
    <lineage>
        <taxon>Eukaryota</taxon>
        <taxon>Metazoa</taxon>
        <taxon>Spiralia</taxon>
        <taxon>Lophotrochozoa</taxon>
        <taxon>Mollusca</taxon>
        <taxon>Bivalvia</taxon>
        <taxon>Autobranchia</taxon>
        <taxon>Heteroconchia</taxon>
        <taxon>Palaeoheterodonta</taxon>
        <taxon>Unionida</taxon>
        <taxon>Unionoidea</taxon>
        <taxon>Unionidae</taxon>
        <taxon>Ambleminae</taxon>
        <taxon>Lampsilini</taxon>
        <taxon>Potamilus</taxon>
    </lineage>
</organism>
<evidence type="ECO:0000259" key="4">
    <source>
        <dbReference type="Pfam" id="PF01048"/>
    </source>
</evidence>
<dbReference type="GO" id="GO:0005829">
    <property type="term" value="C:cytosol"/>
    <property type="evidence" value="ECO:0007669"/>
    <property type="project" value="TreeGrafter"/>
</dbReference>
<feature type="compositionally biased region" description="Basic and acidic residues" evidence="3">
    <location>
        <begin position="9"/>
        <end position="27"/>
    </location>
</feature>
<dbReference type="EMBL" id="JAEAOA010001337">
    <property type="protein sequence ID" value="KAK3597067.1"/>
    <property type="molecule type" value="Genomic_DNA"/>
</dbReference>
<reference evidence="5" key="3">
    <citation type="submission" date="2023-05" db="EMBL/GenBank/DDBJ databases">
        <authorList>
            <person name="Smith C.H."/>
        </authorList>
    </citation>
    <scope>NUCLEOTIDE SEQUENCE</scope>
    <source>
        <strain evidence="5">CHS0354</strain>
        <tissue evidence="5">Mantle</tissue>
    </source>
</reference>
<reference evidence="5" key="2">
    <citation type="journal article" date="2021" name="Genome Biol. Evol.">
        <title>Developing a high-quality reference genome for a parasitic bivalve with doubly uniparental inheritance (Bivalvia: Unionida).</title>
        <authorList>
            <person name="Smith C.H."/>
        </authorList>
    </citation>
    <scope>NUCLEOTIDE SEQUENCE</scope>
    <source>
        <strain evidence="5">CHS0354</strain>
        <tissue evidence="5">Mantle</tissue>
    </source>
</reference>